<comment type="caution">
    <text evidence="2">The sequence shown here is derived from an EMBL/GenBank/DDBJ whole genome shotgun (WGS) entry which is preliminary data.</text>
</comment>
<evidence type="ECO:0000313" key="2">
    <source>
        <dbReference type="EMBL" id="GAI91128.1"/>
    </source>
</evidence>
<proteinExistence type="predicted"/>
<name>X1SDU3_9ZZZZ</name>
<feature type="compositionally biased region" description="Basic and acidic residues" evidence="1">
    <location>
        <begin position="31"/>
        <end position="47"/>
    </location>
</feature>
<gene>
    <name evidence="2" type="ORF">S12H4_40193</name>
</gene>
<reference evidence="2" key="1">
    <citation type="journal article" date="2014" name="Front. Microbiol.">
        <title>High frequency of phylogenetically diverse reductive dehalogenase-homologous genes in deep subseafloor sedimentary metagenomes.</title>
        <authorList>
            <person name="Kawai M."/>
            <person name="Futagami T."/>
            <person name="Toyoda A."/>
            <person name="Takaki Y."/>
            <person name="Nishi S."/>
            <person name="Hori S."/>
            <person name="Arai W."/>
            <person name="Tsubouchi T."/>
            <person name="Morono Y."/>
            <person name="Uchiyama I."/>
            <person name="Ito T."/>
            <person name="Fujiyama A."/>
            <person name="Inagaki F."/>
            <person name="Takami H."/>
        </authorList>
    </citation>
    <scope>NUCLEOTIDE SEQUENCE</scope>
    <source>
        <strain evidence="2">Expedition CK06-06</strain>
    </source>
</reference>
<protein>
    <submittedName>
        <fullName evidence="2">Uncharacterized protein</fullName>
    </submittedName>
</protein>
<accession>X1SDU3</accession>
<evidence type="ECO:0000256" key="1">
    <source>
        <dbReference type="SAM" id="MobiDB-lite"/>
    </source>
</evidence>
<organism evidence="2">
    <name type="scientific">marine sediment metagenome</name>
    <dbReference type="NCBI Taxonomy" id="412755"/>
    <lineage>
        <taxon>unclassified sequences</taxon>
        <taxon>metagenomes</taxon>
        <taxon>ecological metagenomes</taxon>
    </lineage>
</organism>
<sequence>MNLSPDGWLCDRGHGLVSNHPHTPETGKPLVTKEEVLPSPPDDRRFRTDTTELERFGLTEEIPGEEPPVKRGSGIEELMKGLEGLE</sequence>
<dbReference type="EMBL" id="BARW01024377">
    <property type="protein sequence ID" value="GAI91128.1"/>
    <property type="molecule type" value="Genomic_DNA"/>
</dbReference>
<dbReference type="AlphaFoldDB" id="X1SDU3"/>
<feature type="region of interest" description="Disordered" evidence="1">
    <location>
        <begin position="15"/>
        <end position="47"/>
    </location>
</feature>